<evidence type="ECO:0000256" key="1">
    <source>
        <dbReference type="SAM" id="MobiDB-lite"/>
    </source>
</evidence>
<feature type="domain" description="HTH cro/C1-type" evidence="2">
    <location>
        <begin position="12"/>
        <end position="53"/>
    </location>
</feature>
<keyword evidence="4" id="KW-1185">Reference proteome</keyword>
<dbReference type="Proteomes" id="UP001168620">
    <property type="component" value="Unassembled WGS sequence"/>
</dbReference>
<name>A0ABT8FGZ6_9ACTN</name>
<dbReference type="EMBL" id="JAUHJQ010000005">
    <property type="protein sequence ID" value="MDN4173963.1"/>
    <property type="molecule type" value="Genomic_DNA"/>
</dbReference>
<dbReference type="RefSeq" id="WP_300953065.1">
    <property type="nucleotide sequence ID" value="NZ_JAUHJQ010000005.1"/>
</dbReference>
<organism evidence="3 4">
    <name type="scientific">Nocardioides oceani</name>
    <dbReference type="NCBI Taxonomy" id="3058369"/>
    <lineage>
        <taxon>Bacteria</taxon>
        <taxon>Bacillati</taxon>
        <taxon>Actinomycetota</taxon>
        <taxon>Actinomycetes</taxon>
        <taxon>Propionibacteriales</taxon>
        <taxon>Nocardioidaceae</taxon>
        <taxon>Nocardioides</taxon>
    </lineage>
</organism>
<gene>
    <name evidence="3" type="ORF">QWY28_13460</name>
</gene>
<dbReference type="Pfam" id="PF01381">
    <property type="entry name" value="HTH_3"/>
    <property type="match status" value="1"/>
</dbReference>
<reference evidence="3" key="1">
    <citation type="submission" date="2023-06" db="EMBL/GenBank/DDBJ databases">
        <title>Draft genome sequence of Nocardioides sp. SOB77.</title>
        <authorList>
            <person name="Zhang G."/>
        </authorList>
    </citation>
    <scope>NUCLEOTIDE SEQUENCE</scope>
    <source>
        <strain evidence="3">SOB77</strain>
    </source>
</reference>
<dbReference type="SUPFAM" id="SSF47413">
    <property type="entry name" value="lambda repressor-like DNA-binding domains"/>
    <property type="match status" value="1"/>
</dbReference>
<dbReference type="Gene3D" id="1.10.260.40">
    <property type="entry name" value="lambda repressor-like DNA-binding domains"/>
    <property type="match status" value="1"/>
</dbReference>
<dbReference type="InterPro" id="IPR010982">
    <property type="entry name" value="Lambda_DNA-bd_dom_sf"/>
</dbReference>
<sequence>MSWQAYVESRLLGRTQTSVATDAGVSQGTISRWKSGQQNADAQQAIAFAKATGDAPLRALVAAGILEEEDLEYRPVDPSLNELTDRELADAIYARLQKLRGEEGDGDGDAAPTTAGPLSPVPGPYDEDLDRLEDEREERPPYAGGVTLPSAARKNKE</sequence>
<evidence type="ECO:0000313" key="3">
    <source>
        <dbReference type="EMBL" id="MDN4173963.1"/>
    </source>
</evidence>
<comment type="caution">
    <text evidence="3">The sequence shown here is derived from an EMBL/GenBank/DDBJ whole genome shotgun (WGS) entry which is preliminary data.</text>
</comment>
<dbReference type="InterPro" id="IPR001387">
    <property type="entry name" value="Cro/C1-type_HTH"/>
</dbReference>
<dbReference type="PROSITE" id="PS50943">
    <property type="entry name" value="HTH_CROC1"/>
    <property type="match status" value="1"/>
</dbReference>
<dbReference type="CDD" id="cd00093">
    <property type="entry name" value="HTH_XRE"/>
    <property type="match status" value="1"/>
</dbReference>
<feature type="region of interest" description="Disordered" evidence="1">
    <location>
        <begin position="99"/>
        <end position="157"/>
    </location>
</feature>
<protein>
    <submittedName>
        <fullName evidence="3">Helix-turn-helix transcriptional regulator</fullName>
    </submittedName>
</protein>
<dbReference type="PROSITE" id="PS00414">
    <property type="entry name" value="PROFILIN"/>
    <property type="match status" value="1"/>
</dbReference>
<accession>A0ABT8FGZ6</accession>
<dbReference type="InterPro" id="IPR027310">
    <property type="entry name" value="Profilin_CS"/>
</dbReference>
<proteinExistence type="predicted"/>
<evidence type="ECO:0000259" key="2">
    <source>
        <dbReference type="PROSITE" id="PS50943"/>
    </source>
</evidence>
<evidence type="ECO:0000313" key="4">
    <source>
        <dbReference type="Proteomes" id="UP001168620"/>
    </source>
</evidence>